<dbReference type="Pfam" id="PF02887">
    <property type="entry name" value="PK_C"/>
    <property type="match status" value="1"/>
</dbReference>
<dbReference type="InterPro" id="IPR015074">
    <property type="entry name" value="DUF1867"/>
</dbReference>
<reference evidence="2" key="1">
    <citation type="submission" date="2022-12" db="EMBL/GenBank/DDBJ databases">
        <authorList>
            <person name="Wang J."/>
        </authorList>
    </citation>
    <scope>NUCLEOTIDE SEQUENCE</scope>
    <source>
        <strain evidence="2">HY-45-18</strain>
    </source>
</reference>
<dbReference type="RefSeq" id="WP_268042420.1">
    <property type="nucleotide sequence ID" value="NZ_JAPQER010000011.1"/>
</dbReference>
<protein>
    <recommendedName>
        <fullName evidence="1">Pyruvate kinase C-terminal domain-containing protein</fullName>
    </recommendedName>
</protein>
<dbReference type="SUPFAM" id="SSF52935">
    <property type="entry name" value="PK C-terminal domain-like"/>
    <property type="match status" value="1"/>
</dbReference>
<dbReference type="EMBL" id="JAPQER010000011">
    <property type="protein sequence ID" value="MCY6485778.1"/>
    <property type="molecule type" value="Genomic_DNA"/>
</dbReference>
<accession>A0ABT4D3G8</accession>
<comment type="caution">
    <text evidence="2">The sequence shown here is derived from an EMBL/GenBank/DDBJ whole genome shotgun (WGS) entry which is preliminary data.</text>
</comment>
<dbReference type="InterPro" id="IPR036918">
    <property type="entry name" value="Pyrv_Knase_C_sf"/>
</dbReference>
<dbReference type="PIRSF" id="PIRSF016138">
    <property type="entry name" value="UCP016138"/>
    <property type="match status" value="1"/>
</dbReference>
<evidence type="ECO:0000313" key="3">
    <source>
        <dbReference type="Proteomes" id="UP001078443"/>
    </source>
</evidence>
<evidence type="ECO:0000313" key="2">
    <source>
        <dbReference type="EMBL" id="MCY6485778.1"/>
    </source>
</evidence>
<name>A0ABT4D3G8_9CLOT</name>
<keyword evidence="3" id="KW-1185">Reference proteome</keyword>
<dbReference type="InterPro" id="IPR015795">
    <property type="entry name" value="Pyrv_Knase_C"/>
</dbReference>
<proteinExistence type="predicted"/>
<dbReference type="Proteomes" id="UP001078443">
    <property type="component" value="Unassembled WGS sequence"/>
</dbReference>
<gene>
    <name evidence="2" type="ORF">OW763_15770</name>
</gene>
<evidence type="ECO:0000259" key="1">
    <source>
        <dbReference type="Pfam" id="PF02887"/>
    </source>
</evidence>
<sequence>MYFEESGKINTEKTLELAVKVAKEKNIKNIVVASGSGYTAKLLKDTKDINIVCVTLATGSKEPGKNKMSKEIHKELTDSGMKVLTTTHVLSGAERALSKKFGGISPVEIISHALKMFGQGTKVCVEISTMALDAGLIPYGESVVAIGGSSEGADTAVIITPNHANNILATKVNEIICKPL</sequence>
<organism evidence="2 3">
    <name type="scientific">Clostridium aestuarii</name>
    <dbReference type="NCBI Taxonomy" id="338193"/>
    <lineage>
        <taxon>Bacteria</taxon>
        <taxon>Bacillati</taxon>
        <taxon>Bacillota</taxon>
        <taxon>Clostridia</taxon>
        <taxon>Eubacteriales</taxon>
        <taxon>Clostridiaceae</taxon>
        <taxon>Clostridium</taxon>
    </lineage>
</organism>
<dbReference type="Gene3D" id="3.40.1380.20">
    <property type="entry name" value="Pyruvate kinase, C-terminal domain"/>
    <property type="match status" value="1"/>
</dbReference>
<feature type="domain" description="Pyruvate kinase C-terminal" evidence="1">
    <location>
        <begin position="12"/>
        <end position="158"/>
    </location>
</feature>